<name>A0AAW1MWZ9_SAPOF</name>
<feature type="region of interest" description="Disordered" evidence="1">
    <location>
        <begin position="144"/>
        <end position="174"/>
    </location>
</feature>
<feature type="compositionally biased region" description="Low complexity" evidence="1">
    <location>
        <begin position="64"/>
        <end position="80"/>
    </location>
</feature>
<gene>
    <name evidence="2" type="ORF">RND81_02G248600</name>
</gene>
<evidence type="ECO:0000256" key="1">
    <source>
        <dbReference type="SAM" id="MobiDB-lite"/>
    </source>
</evidence>
<reference evidence="2" key="1">
    <citation type="submission" date="2024-03" db="EMBL/GenBank/DDBJ databases">
        <title>WGS assembly of Saponaria officinalis var. Norfolk2.</title>
        <authorList>
            <person name="Jenkins J."/>
            <person name="Shu S."/>
            <person name="Grimwood J."/>
            <person name="Barry K."/>
            <person name="Goodstein D."/>
            <person name="Schmutz J."/>
            <person name="Leebens-Mack J."/>
            <person name="Osbourn A."/>
        </authorList>
    </citation>
    <scope>NUCLEOTIDE SEQUENCE [LARGE SCALE GENOMIC DNA]</scope>
    <source>
        <strain evidence="2">JIC</strain>
    </source>
</reference>
<evidence type="ECO:0000313" key="2">
    <source>
        <dbReference type="EMBL" id="KAK9751188.1"/>
    </source>
</evidence>
<feature type="compositionally biased region" description="Low complexity" evidence="1">
    <location>
        <begin position="14"/>
        <end position="25"/>
    </location>
</feature>
<keyword evidence="3" id="KW-1185">Reference proteome</keyword>
<protein>
    <submittedName>
        <fullName evidence="2">Uncharacterized protein</fullName>
    </submittedName>
</protein>
<dbReference type="AlphaFoldDB" id="A0AAW1MWZ9"/>
<sequence>MKLNKSKNKGKIHPSPSSSSSSSSPIDPVSNLSKLLPATILALISVLSLHDKEVLAYMISHSLSSSFDSSSSSSSSASSKTLKKVKGKKAGHNIPSFDCGCFDCYTSYWFRWDSSPHRELIHQAIEAFEEHLAVSELQSKKIIPKSSRRRENNNNNNSSKLKKFEAGSSETTPAVVEKVEEESPEVVECLTEKICGGDDVEEIEGGVHEQQKGLARKVLPDVIGLFNSRLWNLWGPNV</sequence>
<proteinExistence type="predicted"/>
<dbReference type="EMBL" id="JBDFQZ010000002">
    <property type="protein sequence ID" value="KAK9751188.1"/>
    <property type="molecule type" value="Genomic_DNA"/>
</dbReference>
<organism evidence="2 3">
    <name type="scientific">Saponaria officinalis</name>
    <name type="common">Common soapwort</name>
    <name type="synonym">Lychnis saponaria</name>
    <dbReference type="NCBI Taxonomy" id="3572"/>
    <lineage>
        <taxon>Eukaryota</taxon>
        <taxon>Viridiplantae</taxon>
        <taxon>Streptophyta</taxon>
        <taxon>Embryophyta</taxon>
        <taxon>Tracheophyta</taxon>
        <taxon>Spermatophyta</taxon>
        <taxon>Magnoliopsida</taxon>
        <taxon>eudicotyledons</taxon>
        <taxon>Gunneridae</taxon>
        <taxon>Pentapetalae</taxon>
        <taxon>Caryophyllales</taxon>
        <taxon>Caryophyllaceae</taxon>
        <taxon>Caryophylleae</taxon>
        <taxon>Saponaria</taxon>
    </lineage>
</organism>
<feature type="region of interest" description="Disordered" evidence="1">
    <location>
        <begin position="64"/>
        <end position="85"/>
    </location>
</feature>
<comment type="caution">
    <text evidence="2">The sequence shown here is derived from an EMBL/GenBank/DDBJ whole genome shotgun (WGS) entry which is preliminary data.</text>
</comment>
<dbReference type="PANTHER" id="PTHR31903">
    <property type="entry name" value="F12F1.11-RELATED"/>
    <property type="match status" value="1"/>
</dbReference>
<feature type="compositionally biased region" description="Basic residues" evidence="1">
    <location>
        <begin position="1"/>
        <end position="12"/>
    </location>
</feature>
<accession>A0AAW1MWZ9</accession>
<evidence type="ECO:0000313" key="3">
    <source>
        <dbReference type="Proteomes" id="UP001443914"/>
    </source>
</evidence>
<feature type="region of interest" description="Disordered" evidence="1">
    <location>
        <begin position="1"/>
        <end position="25"/>
    </location>
</feature>
<dbReference type="PANTHER" id="PTHR31903:SF4">
    <property type="entry name" value="OS11G0490300 PROTEIN"/>
    <property type="match status" value="1"/>
</dbReference>
<dbReference type="Proteomes" id="UP001443914">
    <property type="component" value="Unassembled WGS sequence"/>
</dbReference>